<dbReference type="OrthoDB" id="272681at2759"/>
<evidence type="ECO:0000256" key="1">
    <source>
        <dbReference type="SAM" id="MobiDB-lite"/>
    </source>
</evidence>
<evidence type="ECO:0000313" key="3">
    <source>
        <dbReference type="Proteomes" id="UP000674179"/>
    </source>
</evidence>
<sequence>MLRSTSRVQLRVLCLTMLPDGGALTPALRKLGYTPYTLRSTYQQGHASTHPIEWSKLLDGKTNTLPAKVLADYDAVVGPPGAMVYDVLLRQAPSYTKVILVEETDKDRWAEEYDTYLERLQFSTKRASKNRITRAFQNMIAKMVVGGEASGAAAAASAAESALSPRAGKSGCHAMSSSADLRRSFAAKAAALQRGFCDSKELPATSADDVGEDSRGASAAPQEREERTNRASDGQLQRSRAVALQLYEESVKMSIPSTALLVYRYGDGWEPLCKFLGKPIPSIPFPEYESGLRVLGGLQERIERAHALQYLVGTVCVVCILVSVLPRCKGIVRFVKDLYADYQAAFGSDSAESAKQTIGGDDHTEAERFEAAWQKRGDSVTRAPKA</sequence>
<gene>
    <name evidence="2" type="ORF">CUR178_02591</name>
</gene>
<dbReference type="InterPro" id="IPR040632">
    <property type="entry name" value="Sulfotransfer_4"/>
</dbReference>
<dbReference type="AlphaFoldDB" id="A0A836H6L7"/>
<reference evidence="2 3" key="1">
    <citation type="submission" date="2021-02" db="EMBL/GenBank/DDBJ databases">
        <title>Leishmania (Mundinia) enrietti genome sequencing and assembly.</title>
        <authorList>
            <person name="Almutairi H."/>
            <person name="Gatherer D."/>
        </authorList>
    </citation>
    <scope>NUCLEOTIDE SEQUENCE [LARGE SCALE GENOMIC DNA]</scope>
    <source>
        <strain evidence="2">CUR178</strain>
    </source>
</reference>
<proteinExistence type="predicted"/>
<name>A0A836H6L7_LEIEN</name>
<keyword evidence="3" id="KW-1185">Reference proteome</keyword>
<dbReference type="PANTHER" id="PTHR36978">
    <property type="entry name" value="P-LOOP CONTAINING NUCLEOTIDE TRIPHOSPHATE HYDROLASE"/>
    <property type="match status" value="1"/>
</dbReference>
<dbReference type="Pfam" id="PF17784">
    <property type="entry name" value="Sulfotransfer_4"/>
    <property type="match status" value="2"/>
</dbReference>
<dbReference type="Gene3D" id="3.40.50.300">
    <property type="entry name" value="P-loop containing nucleotide triphosphate hydrolases"/>
    <property type="match status" value="2"/>
</dbReference>
<dbReference type="GeneID" id="94169856"/>
<dbReference type="RefSeq" id="XP_067690449.1">
    <property type="nucleotide sequence ID" value="XM_067834346.1"/>
</dbReference>
<feature type="region of interest" description="Disordered" evidence="1">
    <location>
        <begin position="203"/>
        <end position="236"/>
    </location>
</feature>
<protein>
    <submittedName>
        <fullName evidence="2">Uncharacterized protein</fullName>
    </submittedName>
</protein>
<dbReference type="Proteomes" id="UP000674179">
    <property type="component" value="Chromosome 31"/>
</dbReference>
<dbReference type="InterPro" id="IPR027417">
    <property type="entry name" value="P-loop_NTPase"/>
</dbReference>
<comment type="caution">
    <text evidence="2">The sequence shown here is derived from an EMBL/GenBank/DDBJ whole genome shotgun (WGS) entry which is preliminary data.</text>
</comment>
<evidence type="ECO:0000313" key="2">
    <source>
        <dbReference type="EMBL" id="KAG5471926.1"/>
    </source>
</evidence>
<organism evidence="2 3">
    <name type="scientific">Leishmania enriettii</name>
    <dbReference type="NCBI Taxonomy" id="5663"/>
    <lineage>
        <taxon>Eukaryota</taxon>
        <taxon>Discoba</taxon>
        <taxon>Euglenozoa</taxon>
        <taxon>Kinetoplastea</taxon>
        <taxon>Metakinetoplastina</taxon>
        <taxon>Trypanosomatida</taxon>
        <taxon>Trypanosomatidae</taxon>
        <taxon>Leishmaniinae</taxon>
        <taxon>Leishmania</taxon>
    </lineage>
</organism>
<accession>A0A836H6L7</accession>
<dbReference type="EMBL" id="JAFHKP010000031">
    <property type="protein sequence ID" value="KAG5471926.1"/>
    <property type="molecule type" value="Genomic_DNA"/>
</dbReference>
<dbReference type="PANTHER" id="PTHR36978:SF4">
    <property type="entry name" value="P-LOOP CONTAINING NUCLEOSIDE TRIPHOSPHATE HYDROLASE PROTEIN"/>
    <property type="match status" value="1"/>
</dbReference>
<dbReference type="KEGG" id="lenr:94169856"/>